<reference evidence="1" key="1">
    <citation type="submission" date="2018-05" db="EMBL/GenBank/DDBJ databases">
        <authorList>
            <person name="Lanie J.A."/>
            <person name="Ng W.-L."/>
            <person name="Kazmierczak K.M."/>
            <person name="Andrzejewski T.M."/>
            <person name="Davidsen T.M."/>
            <person name="Wayne K.J."/>
            <person name="Tettelin H."/>
            <person name="Glass J.I."/>
            <person name="Rusch D."/>
            <person name="Podicherti R."/>
            <person name="Tsui H.-C.T."/>
            <person name="Winkler M.E."/>
        </authorList>
    </citation>
    <scope>NUCLEOTIDE SEQUENCE</scope>
</reference>
<protein>
    <submittedName>
        <fullName evidence="1">Uncharacterized protein</fullName>
    </submittedName>
</protein>
<accession>A0A381P1Z6</accession>
<organism evidence="1">
    <name type="scientific">marine metagenome</name>
    <dbReference type="NCBI Taxonomy" id="408172"/>
    <lineage>
        <taxon>unclassified sequences</taxon>
        <taxon>metagenomes</taxon>
        <taxon>ecological metagenomes</taxon>
    </lineage>
</organism>
<sequence length="89" mass="10685">MLHIRWRNEVKTFYVSGWSLYFAYDQQPMVVSSVIFNTYFLRKWNFVVFLIARNFCMVLQQSLQRFTHVFNASFGIKFQADFSGPLNKL</sequence>
<name>A0A381P1Z6_9ZZZZ</name>
<dbReference type="AlphaFoldDB" id="A0A381P1Z6"/>
<proteinExistence type="predicted"/>
<dbReference type="EMBL" id="UINC01000771">
    <property type="protein sequence ID" value="SUZ60880.1"/>
    <property type="molecule type" value="Genomic_DNA"/>
</dbReference>
<evidence type="ECO:0000313" key="1">
    <source>
        <dbReference type="EMBL" id="SUZ60880.1"/>
    </source>
</evidence>
<gene>
    <name evidence="1" type="ORF">METZ01_LOCUS13734</name>
</gene>